<reference evidence="1" key="1">
    <citation type="submission" date="2022-07" db="EMBL/GenBank/DDBJ databases">
        <title>Phylogenomic reconstructions and comparative analyses of Kickxellomycotina fungi.</title>
        <authorList>
            <person name="Reynolds N.K."/>
            <person name="Stajich J.E."/>
            <person name="Barry K."/>
            <person name="Grigoriev I.V."/>
            <person name="Crous P."/>
            <person name="Smith M.E."/>
        </authorList>
    </citation>
    <scope>NUCLEOTIDE SEQUENCE</scope>
    <source>
        <strain evidence="1">Benny 63K</strain>
    </source>
</reference>
<accession>A0ACC1I1K1</accession>
<gene>
    <name evidence="1" type="ORF">LPJ66_010593</name>
</gene>
<protein>
    <submittedName>
        <fullName evidence="1">Uncharacterized protein</fullName>
    </submittedName>
</protein>
<sequence>MRIHAASLSSANESPSLLSGSGGTDSTGQASQQQQAQQSQQQEFRARTASESELGQFDGPASTHLALPLPSDSPANASSLCGRTTSTHYDVLGIVMAAEPEHQLANSSAAHKFLSDIQARDCITIYLYH</sequence>
<dbReference type="Proteomes" id="UP001150581">
    <property type="component" value="Unassembled WGS sequence"/>
</dbReference>
<name>A0ACC1I1K1_9FUNG</name>
<keyword evidence="2" id="KW-1185">Reference proteome</keyword>
<proteinExistence type="predicted"/>
<dbReference type="EMBL" id="JANBPG010002836">
    <property type="protein sequence ID" value="KAJ1884478.1"/>
    <property type="molecule type" value="Genomic_DNA"/>
</dbReference>
<evidence type="ECO:0000313" key="2">
    <source>
        <dbReference type="Proteomes" id="UP001150581"/>
    </source>
</evidence>
<evidence type="ECO:0000313" key="1">
    <source>
        <dbReference type="EMBL" id="KAJ1884478.1"/>
    </source>
</evidence>
<organism evidence="1 2">
    <name type="scientific">Kickxella alabastrina</name>
    <dbReference type="NCBI Taxonomy" id="61397"/>
    <lineage>
        <taxon>Eukaryota</taxon>
        <taxon>Fungi</taxon>
        <taxon>Fungi incertae sedis</taxon>
        <taxon>Zoopagomycota</taxon>
        <taxon>Kickxellomycotina</taxon>
        <taxon>Kickxellomycetes</taxon>
        <taxon>Kickxellales</taxon>
        <taxon>Kickxellaceae</taxon>
        <taxon>Kickxella</taxon>
    </lineage>
</organism>
<comment type="caution">
    <text evidence="1">The sequence shown here is derived from an EMBL/GenBank/DDBJ whole genome shotgun (WGS) entry which is preliminary data.</text>
</comment>